<dbReference type="RefSeq" id="WP_093325701.1">
    <property type="nucleotide sequence ID" value="NZ_FOAF01000002.1"/>
</dbReference>
<protein>
    <recommendedName>
        <fullName evidence="3">Polyketide cyclase / dehydrase and lipid transport</fullName>
    </recommendedName>
</protein>
<dbReference type="InterPro" id="IPR023393">
    <property type="entry name" value="START-like_dom_sf"/>
</dbReference>
<dbReference type="SUPFAM" id="SSF55961">
    <property type="entry name" value="Bet v1-like"/>
    <property type="match status" value="1"/>
</dbReference>
<dbReference type="Proteomes" id="UP000199421">
    <property type="component" value="Unassembled WGS sequence"/>
</dbReference>
<organism evidence="1 2">
    <name type="scientific">Olivibacter domesticus</name>
    <name type="common">Pseudosphingobacterium domesticum</name>
    <dbReference type="NCBI Taxonomy" id="407022"/>
    <lineage>
        <taxon>Bacteria</taxon>
        <taxon>Pseudomonadati</taxon>
        <taxon>Bacteroidota</taxon>
        <taxon>Sphingobacteriia</taxon>
        <taxon>Sphingobacteriales</taxon>
        <taxon>Sphingobacteriaceae</taxon>
        <taxon>Olivibacter</taxon>
    </lineage>
</organism>
<proteinExistence type="predicted"/>
<evidence type="ECO:0000313" key="2">
    <source>
        <dbReference type="Proteomes" id="UP000199421"/>
    </source>
</evidence>
<keyword evidence="2" id="KW-1185">Reference proteome</keyword>
<name>A0A1H7PHX4_OLID1</name>
<evidence type="ECO:0008006" key="3">
    <source>
        <dbReference type="Google" id="ProtNLM"/>
    </source>
</evidence>
<sequence length="133" mass="15350">MTTIESKSIINQPIEVVYKFLADCNNHEKLMPENVYNWSSTQDEARFTIQNMAKLALKVKERKENEEVLIVPSEKAPFDLTLLWRLKPVDTSTSEVIFLINADLNMMMKMVASGPLKKLTDFQTAKLKEELEQ</sequence>
<dbReference type="Gene3D" id="3.30.530.20">
    <property type="match status" value="1"/>
</dbReference>
<dbReference type="CDD" id="cd07812">
    <property type="entry name" value="SRPBCC"/>
    <property type="match status" value="1"/>
</dbReference>
<dbReference type="EMBL" id="FOAF01000002">
    <property type="protein sequence ID" value="SEL34647.1"/>
    <property type="molecule type" value="Genomic_DNA"/>
</dbReference>
<dbReference type="AlphaFoldDB" id="A0A1H7PHX4"/>
<reference evidence="2" key="1">
    <citation type="submission" date="2016-10" db="EMBL/GenBank/DDBJ databases">
        <authorList>
            <person name="Varghese N."/>
            <person name="Submissions S."/>
        </authorList>
    </citation>
    <scope>NUCLEOTIDE SEQUENCE [LARGE SCALE GENOMIC DNA]</scope>
    <source>
        <strain evidence="2">DSM 18733</strain>
    </source>
</reference>
<dbReference type="OrthoDB" id="1011799at2"/>
<accession>A0A1H7PHX4</accession>
<evidence type="ECO:0000313" key="1">
    <source>
        <dbReference type="EMBL" id="SEL34647.1"/>
    </source>
</evidence>
<gene>
    <name evidence="1" type="ORF">SAMN05661044_02229</name>
</gene>
<dbReference type="STRING" id="407022.SAMN05661044_02229"/>